<protein>
    <submittedName>
        <fullName evidence="3">Mucolipin-3 isoform X4</fullName>
    </submittedName>
</protein>
<gene>
    <name evidence="3" type="ORF">ROHU_029849</name>
</gene>
<dbReference type="AlphaFoldDB" id="A0A498LV03"/>
<keyword evidence="4" id="KW-1185">Reference proteome</keyword>
<dbReference type="GO" id="GO:0072345">
    <property type="term" value="F:NAADP-sensitive calcium-release channel activity"/>
    <property type="evidence" value="ECO:0007669"/>
    <property type="project" value="TreeGrafter"/>
</dbReference>
<dbReference type="PANTHER" id="PTHR12127:SF5">
    <property type="entry name" value="MUCOLIPIN-3"/>
    <property type="match status" value="1"/>
</dbReference>
<dbReference type="InterPro" id="IPR039031">
    <property type="entry name" value="Mucolipin"/>
</dbReference>
<evidence type="ECO:0000313" key="4">
    <source>
        <dbReference type="Proteomes" id="UP000290572"/>
    </source>
</evidence>
<dbReference type="InterPro" id="IPR049134">
    <property type="entry name" value="MCLN_ECD"/>
</dbReference>
<evidence type="ECO:0000313" key="3">
    <source>
        <dbReference type="EMBL" id="RXN11980.1"/>
    </source>
</evidence>
<feature type="transmembrane region" description="Helical" evidence="1">
    <location>
        <begin position="299"/>
        <end position="318"/>
    </location>
</feature>
<reference evidence="3 4" key="1">
    <citation type="submission" date="2018-03" db="EMBL/GenBank/DDBJ databases">
        <title>Draft genome sequence of Rohu Carp (Labeo rohita).</title>
        <authorList>
            <person name="Das P."/>
            <person name="Kushwaha B."/>
            <person name="Joshi C.G."/>
            <person name="Kumar D."/>
            <person name="Nagpure N.S."/>
            <person name="Sahoo L."/>
            <person name="Das S.P."/>
            <person name="Bit A."/>
            <person name="Patnaik S."/>
            <person name="Meher P.K."/>
            <person name="Jayasankar P."/>
            <person name="Koringa P.G."/>
            <person name="Patel N.V."/>
            <person name="Hinsu A.T."/>
            <person name="Kumar R."/>
            <person name="Pandey M."/>
            <person name="Agarwal S."/>
            <person name="Srivastava S."/>
            <person name="Singh M."/>
            <person name="Iquebal M.A."/>
            <person name="Jaiswal S."/>
            <person name="Angadi U.B."/>
            <person name="Kumar N."/>
            <person name="Raza M."/>
            <person name="Shah T.M."/>
            <person name="Rai A."/>
            <person name="Jena J.K."/>
        </authorList>
    </citation>
    <scope>NUCLEOTIDE SEQUENCE [LARGE SCALE GENOMIC DNA]</scope>
    <source>
        <strain evidence="3">DASCIFA01</strain>
        <tissue evidence="3">Testis</tissue>
    </source>
</reference>
<organism evidence="3 4">
    <name type="scientific">Labeo rohita</name>
    <name type="common">Indian major carp</name>
    <name type="synonym">Cyprinus rohita</name>
    <dbReference type="NCBI Taxonomy" id="84645"/>
    <lineage>
        <taxon>Eukaryota</taxon>
        <taxon>Metazoa</taxon>
        <taxon>Chordata</taxon>
        <taxon>Craniata</taxon>
        <taxon>Vertebrata</taxon>
        <taxon>Euteleostomi</taxon>
        <taxon>Actinopterygii</taxon>
        <taxon>Neopterygii</taxon>
        <taxon>Teleostei</taxon>
        <taxon>Ostariophysi</taxon>
        <taxon>Cypriniformes</taxon>
        <taxon>Cyprinidae</taxon>
        <taxon>Labeoninae</taxon>
        <taxon>Labeonini</taxon>
        <taxon>Labeo</taxon>
    </lineage>
</organism>
<dbReference type="Gene3D" id="1.10.287.70">
    <property type="match status" value="1"/>
</dbReference>
<dbReference type="GO" id="GO:0005886">
    <property type="term" value="C:plasma membrane"/>
    <property type="evidence" value="ECO:0007669"/>
    <property type="project" value="TreeGrafter"/>
</dbReference>
<dbReference type="GO" id="GO:0005765">
    <property type="term" value="C:lysosomal membrane"/>
    <property type="evidence" value="ECO:0007669"/>
    <property type="project" value="TreeGrafter"/>
</dbReference>
<proteinExistence type="predicted"/>
<evidence type="ECO:0000259" key="2">
    <source>
        <dbReference type="Pfam" id="PF21381"/>
    </source>
</evidence>
<name>A0A498LV03_LABRO</name>
<dbReference type="EMBL" id="QBIY01013101">
    <property type="protein sequence ID" value="RXN11980.1"/>
    <property type="molecule type" value="Genomic_DNA"/>
</dbReference>
<dbReference type="PANTHER" id="PTHR12127">
    <property type="entry name" value="MUCOLIPIN"/>
    <property type="match status" value="1"/>
</dbReference>
<keyword evidence="1" id="KW-0812">Transmembrane</keyword>
<keyword evidence="1" id="KW-0472">Membrane</keyword>
<feature type="transmembrane region" description="Helical" evidence="1">
    <location>
        <begin position="364"/>
        <end position="385"/>
    </location>
</feature>
<sequence length="448" mass="52083">MDDSSEAYLCINDPNGNRTSHWPESHALLEQEEEKFRRKLKYFFMSPCDKYKARRRKPWKLMLQIIKVAVVTIQLVSFGLSNQMVVQFKEENLMAFKHMFLKSFTDSSTDTYAIYTQQDVYTHIVYTVEQFLMLPSITVGNHEYEKKGDVYAPLTICQQFYRNGSISPANETFDIDAQVKEECLQIYPVKPFSTFTANPLNFTLHFERLLTVTVNFTLKAINLETVQYHELPDCYEFDIMEYAEFFSVRYGKQVSLSDRMEFINGWYILIIVSDILTITGSLLKIIIQLKALASYDLCSILLGTGTMLVWIGVLRYMGYFKKYNFRTLNVVSESLFSLINGDDMFATFKNMQQKSYVVWLFSRLYLYTFVSLFIYMVLSLFITLITDTYDTIKHQQLDGEPMSDLQAFIMQCKDPPESGCFSADESSGCGCLMCCCLHRTHDSDEDKE</sequence>
<accession>A0A498LV03</accession>
<feature type="domain" description="Mucolipin extracytosolic" evidence="2">
    <location>
        <begin position="85"/>
        <end position="240"/>
    </location>
</feature>
<comment type="caution">
    <text evidence="3">The sequence shown here is derived from an EMBL/GenBank/DDBJ whole genome shotgun (WGS) entry which is preliminary data.</text>
</comment>
<keyword evidence="1" id="KW-1133">Transmembrane helix</keyword>
<dbReference type="STRING" id="84645.A0A498LV03"/>
<feature type="transmembrane region" description="Helical" evidence="1">
    <location>
        <begin position="265"/>
        <end position="287"/>
    </location>
</feature>
<dbReference type="Pfam" id="PF21381">
    <property type="entry name" value="MCLN_ECD"/>
    <property type="match status" value="1"/>
</dbReference>
<dbReference type="Proteomes" id="UP000290572">
    <property type="component" value="Unassembled WGS sequence"/>
</dbReference>
<evidence type="ECO:0000256" key="1">
    <source>
        <dbReference type="SAM" id="Phobius"/>
    </source>
</evidence>